<protein>
    <recommendedName>
        <fullName evidence="1">HTH luxR-type domain-containing protein</fullName>
    </recommendedName>
</protein>
<feature type="domain" description="HTH luxR-type" evidence="1">
    <location>
        <begin position="5"/>
        <end position="62"/>
    </location>
</feature>
<dbReference type="Pfam" id="PF00196">
    <property type="entry name" value="GerE"/>
    <property type="match status" value="1"/>
</dbReference>
<reference evidence="2 3" key="1">
    <citation type="journal article" date="2019" name="Int. J. Syst. Evol. Microbiol.">
        <title>The Global Catalogue of Microorganisms (GCM) 10K type strain sequencing project: providing services to taxonomists for standard genome sequencing and annotation.</title>
        <authorList>
            <consortium name="The Broad Institute Genomics Platform"/>
            <consortium name="The Broad Institute Genome Sequencing Center for Infectious Disease"/>
            <person name="Wu L."/>
            <person name="Ma J."/>
        </authorList>
    </citation>
    <scope>NUCLEOTIDE SEQUENCE [LARGE SCALE GENOMIC DNA]</scope>
    <source>
        <strain evidence="2 3">JCM 4395</strain>
    </source>
</reference>
<dbReference type="RefSeq" id="WP_344404272.1">
    <property type="nucleotide sequence ID" value="NZ_BAAASG010000015.1"/>
</dbReference>
<evidence type="ECO:0000313" key="2">
    <source>
        <dbReference type="EMBL" id="GAA2509262.1"/>
    </source>
</evidence>
<gene>
    <name evidence="2" type="ORF">GCM10010276_63920</name>
</gene>
<dbReference type="InterPro" id="IPR016032">
    <property type="entry name" value="Sig_transdc_resp-reg_C-effctor"/>
</dbReference>
<name>A0ABN3MYG3_STRLO</name>
<dbReference type="Gene3D" id="1.10.10.10">
    <property type="entry name" value="Winged helix-like DNA-binding domain superfamily/Winged helix DNA-binding domain"/>
    <property type="match status" value="1"/>
</dbReference>
<dbReference type="InterPro" id="IPR036388">
    <property type="entry name" value="WH-like_DNA-bd_sf"/>
</dbReference>
<dbReference type="EMBL" id="BAAASG010000015">
    <property type="protein sequence ID" value="GAA2509262.1"/>
    <property type="molecule type" value="Genomic_DNA"/>
</dbReference>
<dbReference type="InterPro" id="IPR000792">
    <property type="entry name" value="Tscrpt_reg_LuxR_C"/>
</dbReference>
<keyword evidence="3" id="KW-1185">Reference proteome</keyword>
<evidence type="ECO:0000313" key="3">
    <source>
        <dbReference type="Proteomes" id="UP001501777"/>
    </source>
</evidence>
<proteinExistence type="predicted"/>
<dbReference type="SMART" id="SM00421">
    <property type="entry name" value="HTH_LUXR"/>
    <property type="match status" value="1"/>
</dbReference>
<organism evidence="2 3">
    <name type="scientific">Streptomyces longisporus</name>
    <dbReference type="NCBI Taxonomy" id="1948"/>
    <lineage>
        <taxon>Bacteria</taxon>
        <taxon>Bacillati</taxon>
        <taxon>Actinomycetota</taxon>
        <taxon>Actinomycetes</taxon>
        <taxon>Kitasatosporales</taxon>
        <taxon>Streptomycetaceae</taxon>
        <taxon>Streptomyces</taxon>
    </lineage>
</organism>
<dbReference type="Proteomes" id="UP001501777">
    <property type="component" value="Unassembled WGS sequence"/>
</dbReference>
<accession>A0ABN3MYG3</accession>
<comment type="caution">
    <text evidence="2">The sequence shown here is derived from an EMBL/GenBank/DDBJ whole genome shotgun (WGS) entry which is preliminary data.</text>
</comment>
<dbReference type="SUPFAM" id="SSF46894">
    <property type="entry name" value="C-terminal effector domain of the bipartite response regulators"/>
    <property type="match status" value="1"/>
</dbReference>
<sequence>MFGDIGDICDMEVAILRQLECGRSDEFISRSLGVSTRTLRRYLAGMCGKLGVVTRFQLGAAAARLGLLGAVDTPDT</sequence>
<evidence type="ECO:0000259" key="1">
    <source>
        <dbReference type="SMART" id="SM00421"/>
    </source>
</evidence>